<reference evidence="2" key="1">
    <citation type="journal article" date="2020" name="Genome Biol.">
        <title>Gamete binning: chromosome-level and haplotype-resolved genome assembly enabled by high-throughput single-cell sequencing of gamete genomes.</title>
        <authorList>
            <person name="Campoy J.A."/>
            <person name="Sun H."/>
            <person name="Goel M."/>
            <person name="Jiao W.-B."/>
            <person name="Folz-Donahue K."/>
            <person name="Wang N."/>
            <person name="Rubio M."/>
            <person name="Liu C."/>
            <person name="Kukat C."/>
            <person name="Ruiz D."/>
            <person name="Huettel B."/>
            <person name="Schneeberger K."/>
        </authorList>
    </citation>
    <scope>NUCLEOTIDE SEQUENCE [LARGE SCALE GENOMIC DNA]</scope>
    <source>
        <strain evidence="2">cv. Rojo Pasion</strain>
    </source>
</reference>
<keyword evidence="2" id="KW-1185">Reference proteome</keyword>
<evidence type="ECO:0000313" key="2">
    <source>
        <dbReference type="Proteomes" id="UP000507245"/>
    </source>
</evidence>
<dbReference type="AlphaFoldDB" id="A0A6J5WZI4"/>
<organism evidence="1 2">
    <name type="scientific">Prunus armeniaca</name>
    <name type="common">Apricot</name>
    <name type="synonym">Armeniaca vulgaris</name>
    <dbReference type="NCBI Taxonomy" id="36596"/>
    <lineage>
        <taxon>Eukaryota</taxon>
        <taxon>Viridiplantae</taxon>
        <taxon>Streptophyta</taxon>
        <taxon>Embryophyta</taxon>
        <taxon>Tracheophyta</taxon>
        <taxon>Spermatophyta</taxon>
        <taxon>Magnoliopsida</taxon>
        <taxon>eudicotyledons</taxon>
        <taxon>Gunneridae</taxon>
        <taxon>Pentapetalae</taxon>
        <taxon>rosids</taxon>
        <taxon>fabids</taxon>
        <taxon>Rosales</taxon>
        <taxon>Rosaceae</taxon>
        <taxon>Amygdaloideae</taxon>
        <taxon>Amygdaleae</taxon>
        <taxon>Prunus</taxon>
    </lineage>
</organism>
<dbReference type="OrthoDB" id="8062037at2759"/>
<accession>A0A6J5WZI4</accession>
<evidence type="ECO:0000313" key="1">
    <source>
        <dbReference type="EMBL" id="CAB4305132.1"/>
    </source>
</evidence>
<name>A0A6J5WZI4_PRUAR</name>
<dbReference type="SUPFAM" id="SSF57850">
    <property type="entry name" value="RING/U-box"/>
    <property type="match status" value="1"/>
</dbReference>
<protein>
    <submittedName>
        <fullName evidence="1">Uncharacterized protein</fullName>
    </submittedName>
</protein>
<proteinExistence type="predicted"/>
<sequence length="125" mass="14017">MSGDVDLETAEYINTIFGQFFTKEKLKNEEVVSVLFVKTALHGRIRSGADAVAITTIRTACIVPWLGIRNTCPVCKYELPIDDPDYERSKCERATRGEPGDSEAFFEQSLISNDEMKLVLVLNIL</sequence>
<gene>
    <name evidence="1" type="ORF">ORAREDHAP_LOCUS23005</name>
</gene>
<dbReference type="EMBL" id="CAEKKB010000003">
    <property type="protein sequence ID" value="CAB4305132.1"/>
    <property type="molecule type" value="Genomic_DNA"/>
</dbReference>
<dbReference type="Proteomes" id="UP000507245">
    <property type="component" value="Unassembled WGS sequence"/>
</dbReference>